<evidence type="ECO:0000256" key="5">
    <source>
        <dbReference type="ARBA" id="ARBA00022771"/>
    </source>
</evidence>
<evidence type="ECO:0000256" key="3">
    <source>
        <dbReference type="ARBA" id="ARBA00022679"/>
    </source>
</evidence>
<evidence type="ECO:0000313" key="11">
    <source>
        <dbReference type="EMBL" id="KAJ6638151.1"/>
    </source>
</evidence>
<dbReference type="EMBL" id="WJQU01000003">
    <property type="protein sequence ID" value="KAJ6638151.1"/>
    <property type="molecule type" value="Genomic_DNA"/>
</dbReference>
<feature type="non-terminal residue" evidence="11">
    <location>
        <position position="1"/>
    </location>
</feature>
<evidence type="ECO:0000256" key="4">
    <source>
        <dbReference type="ARBA" id="ARBA00022723"/>
    </source>
</evidence>
<dbReference type="Pfam" id="PF13920">
    <property type="entry name" value="zf-C3HC4_3"/>
    <property type="match status" value="1"/>
</dbReference>
<protein>
    <recommendedName>
        <fullName evidence="2">RING-type E3 ubiquitin transferase</fullName>
        <ecNumber evidence="2">2.3.2.27</ecNumber>
    </recommendedName>
</protein>
<dbReference type="SMART" id="SM00184">
    <property type="entry name" value="RING"/>
    <property type="match status" value="1"/>
</dbReference>
<keyword evidence="7" id="KW-0862">Zinc</keyword>
<reference evidence="11" key="1">
    <citation type="submission" date="2022-07" db="EMBL/GenBank/DDBJ databases">
        <authorList>
            <person name="Trinca V."/>
            <person name="Uliana J.V.C."/>
            <person name="Torres T.T."/>
            <person name="Ward R.J."/>
            <person name="Monesi N."/>
        </authorList>
    </citation>
    <scope>NUCLEOTIDE SEQUENCE</scope>
    <source>
        <strain evidence="11">HSMRA1968</strain>
        <tissue evidence="11">Whole embryos</tissue>
    </source>
</reference>
<dbReference type="PANTHER" id="PTHR22996:SF0">
    <property type="entry name" value="RE60872P-RELATED"/>
    <property type="match status" value="1"/>
</dbReference>
<comment type="catalytic activity">
    <reaction evidence="1">
        <text>S-ubiquitinyl-[E2 ubiquitin-conjugating enzyme]-L-cysteine + [acceptor protein]-L-lysine = [E2 ubiquitin-conjugating enzyme]-L-cysteine + N(6)-ubiquitinyl-[acceptor protein]-L-lysine.</text>
        <dbReference type="EC" id="2.3.2.27"/>
    </reaction>
</comment>
<dbReference type="PROSITE" id="PS50089">
    <property type="entry name" value="ZF_RING_2"/>
    <property type="match status" value="1"/>
</dbReference>
<dbReference type="PANTHER" id="PTHR22996">
    <property type="entry name" value="MAHOGUNIN"/>
    <property type="match status" value="1"/>
</dbReference>
<evidence type="ECO:0000259" key="10">
    <source>
        <dbReference type="PROSITE" id="PS50089"/>
    </source>
</evidence>
<dbReference type="InterPro" id="IPR001841">
    <property type="entry name" value="Znf_RING"/>
</dbReference>
<evidence type="ECO:0000256" key="9">
    <source>
        <dbReference type="SAM" id="MobiDB-lite"/>
    </source>
</evidence>
<evidence type="ECO:0000256" key="8">
    <source>
        <dbReference type="PROSITE-ProRule" id="PRU00175"/>
    </source>
</evidence>
<evidence type="ECO:0000256" key="1">
    <source>
        <dbReference type="ARBA" id="ARBA00000900"/>
    </source>
</evidence>
<organism evidence="11 12">
    <name type="scientific">Pseudolycoriella hygida</name>
    <dbReference type="NCBI Taxonomy" id="35572"/>
    <lineage>
        <taxon>Eukaryota</taxon>
        <taxon>Metazoa</taxon>
        <taxon>Ecdysozoa</taxon>
        <taxon>Arthropoda</taxon>
        <taxon>Hexapoda</taxon>
        <taxon>Insecta</taxon>
        <taxon>Pterygota</taxon>
        <taxon>Neoptera</taxon>
        <taxon>Endopterygota</taxon>
        <taxon>Diptera</taxon>
        <taxon>Nematocera</taxon>
        <taxon>Sciaroidea</taxon>
        <taxon>Sciaridae</taxon>
        <taxon>Pseudolycoriella</taxon>
    </lineage>
</organism>
<dbReference type="GO" id="GO:0016567">
    <property type="term" value="P:protein ubiquitination"/>
    <property type="evidence" value="ECO:0007669"/>
    <property type="project" value="TreeGrafter"/>
</dbReference>
<comment type="caution">
    <text evidence="11">The sequence shown here is derived from an EMBL/GenBank/DDBJ whole genome shotgun (WGS) entry which is preliminary data.</text>
</comment>
<dbReference type="Pfam" id="PF26192">
    <property type="entry name" value="RNF157-like_N"/>
    <property type="match status" value="1"/>
</dbReference>
<feature type="region of interest" description="Disordered" evidence="9">
    <location>
        <begin position="362"/>
        <end position="411"/>
    </location>
</feature>
<dbReference type="Proteomes" id="UP001151699">
    <property type="component" value="Chromosome X"/>
</dbReference>
<accession>A0A9Q0MUB2</accession>
<keyword evidence="5 8" id="KW-0863">Zinc-finger</keyword>
<feature type="compositionally biased region" description="Polar residues" evidence="9">
    <location>
        <begin position="364"/>
        <end position="376"/>
    </location>
</feature>
<keyword evidence="6" id="KW-0833">Ubl conjugation pathway</keyword>
<dbReference type="Gene3D" id="3.30.40.10">
    <property type="entry name" value="Zinc/RING finger domain, C3HC4 (zinc finger)"/>
    <property type="match status" value="1"/>
</dbReference>
<sequence>MGSIASRQNADVEEADVGSNYAYKYPPKSGNYFGSHFIMGGERFDTPQPEAYLFGENADLNFLGSRPTAFPYPPPQANEPTKTLKSLVNIRKESVRFTKAPDCATKIHGDGTTNKGNSFNIEFIYEADTKCAVTIYYFCTEDITSNGVNYNSKDTSLTSDTFHCNRGVNQLFSQSSHIFNPSLYSDEELCYNAERDVYPIVIHCVVEEGIEAETKQSHTTICVVDHHSDGTYVLRALKQKIYVDGLCYLLQEIYGIENKNINKVSVDDETDDNGSECVICMSDTRDTLILPCRHLCLCNSCADSLRYQANNCPICRAPFRALLQIRAVQKSVASALNITSQQDGDNIPLGYAPISLIEALNGPPQVTTRNQPSADVNDSGDADATNAAEILNRGTDSGQKESARISKTKNPPEIRMSVLMAKDDPNNVKHSTTSNNIREKSPRLKNNVKIQANRDSVKIINEKNAANLQPAEVDEDSDAEKLSPLLDPKINDGFNNNKIPNSALHIEGVVESIDDTDTEIDDHEKKSRPVLTTDNEAILAGAEDSEDYYTPEDPHTTILSPLCPEKNKATEFGKSKENLSTVPVIPPTLKALKENSNSIPGSPISGSSAVSTRSSSDSYSSSSSTRQLLSSVPATNETPLHILDVKMCDDKQHSLDKAVHV</sequence>
<evidence type="ECO:0000256" key="7">
    <source>
        <dbReference type="ARBA" id="ARBA00022833"/>
    </source>
</evidence>
<dbReference type="GO" id="GO:0008270">
    <property type="term" value="F:zinc ion binding"/>
    <property type="evidence" value="ECO:0007669"/>
    <property type="project" value="UniProtKB-KW"/>
</dbReference>
<feature type="compositionally biased region" description="Low complexity" evidence="9">
    <location>
        <begin position="595"/>
        <end position="631"/>
    </location>
</feature>
<dbReference type="GO" id="GO:0061630">
    <property type="term" value="F:ubiquitin protein ligase activity"/>
    <property type="evidence" value="ECO:0007669"/>
    <property type="project" value="UniProtKB-EC"/>
</dbReference>
<keyword evidence="4" id="KW-0479">Metal-binding</keyword>
<dbReference type="SUPFAM" id="SSF57850">
    <property type="entry name" value="RING/U-box"/>
    <property type="match status" value="1"/>
</dbReference>
<dbReference type="AlphaFoldDB" id="A0A9Q0MUB2"/>
<dbReference type="EC" id="2.3.2.27" evidence="2"/>
<feature type="region of interest" description="Disordered" evidence="9">
    <location>
        <begin position="593"/>
        <end position="632"/>
    </location>
</feature>
<dbReference type="GO" id="GO:0005737">
    <property type="term" value="C:cytoplasm"/>
    <property type="evidence" value="ECO:0007669"/>
    <property type="project" value="TreeGrafter"/>
</dbReference>
<keyword evidence="12" id="KW-1185">Reference proteome</keyword>
<evidence type="ECO:0000256" key="2">
    <source>
        <dbReference type="ARBA" id="ARBA00012483"/>
    </source>
</evidence>
<evidence type="ECO:0000256" key="6">
    <source>
        <dbReference type="ARBA" id="ARBA00022786"/>
    </source>
</evidence>
<name>A0A9Q0MUB2_9DIPT</name>
<evidence type="ECO:0000313" key="12">
    <source>
        <dbReference type="Proteomes" id="UP001151699"/>
    </source>
</evidence>
<keyword evidence="3" id="KW-0808">Transferase</keyword>
<proteinExistence type="predicted"/>
<feature type="domain" description="RING-type" evidence="10">
    <location>
        <begin position="277"/>
        <end position="316"/>
    </location>
</feature>
<dbReference type="InterPro" id="IPR013083">
    <property type="entry name" value="Znf_RING/FYVE/PHD"/>
</dbReference>
<dbReference type="OrthoDB" id="10014838at2759"/>
<dbReference type="InterPro" id="IPR058981">
    <property type="entry name" value="MGRN1/RNF157-like_N"/>
</dbReference>
<dbReference type="FunFam" id="3.30.40.10:FF:000013">
    <property type="entry name" value="E3 ubiquitin-protein ligase MGRN1 isoform 1"/>
    <property type="match status" value="1"/>
</dbReference>
<gene>
    <name evidence="11" type="primary">Rnf157</name>
    <name evidence="11" type="ORF">Bhyg_10884</name>
</gene>
<dbReference type="InterPro" id="IPR045194">
    <property type="entry name" value="MGRN1/RNF157-like"/>
</dbReference>